<comment type="caution">
    <text evidence="8">The sequence shown here is derived from an EMBL/GenBank/DDBJ whole genome shotgun (WGS) entry which is preliminary data.</text>
</comment>
<dbReference type="SMART" id="SM00283">
    <property type="entry name" value="MA"/>
    <property type="match status" value="1"/>
</dbReference>
<keyword evidence="5" id="KW-0472">Membrane</keyword>
<dbReference type="Gene3D" id="1.10.287.950">
    <property type="entry name" value="Methyl-accepting chemotaxis protein"/>
    <property type="match status" value="1"/>
</dbReference>
<dbReference type="OrthoDB" id="9760371at2"/>
<dbReference type="CDD" id="cd06225">
    <property type="entry name" value="HAMP"/>
    <property type="match status" value="1"/>
</dbReference>
<dbReference type="SMART" id="SM00304">
    <property type="entry name" value="HAMP"/>
    <property type="match status" value="2"/>
</dbReference>
<dbReference type="InterPro" id="IPR004089">
    <property type="entry name" value="MCPsignal_dom"/>
</dbReference>
<feature type="domain" description="Methyl-accepting transducer" evidence="6">
    <location>
        <begin position="289"/>
        <end position="526"/>
    </location>
</feature>
<keyword evidence="4" id="KW-0175">Coiled coil</keyword>
<dbReference type="AlphaFoldDB" id="A0A1V4IF66"/>
<dbReference type="PROSITE" id="PS50885">
    <property type="entry name" value="HAMP"/>
    <property type="match status" value="1"/>
</dbReference>
<accession>A0A1V4IF66</accession>
<feature type="domain" description="HAMP" evidence="7">
    <location>
        <begin position="215"/>
        <end position="270"/>
    </location>
</feature>
<protein>
    <submittedName>
        <fullName evidence="8">Methyl-accepting chemotaxis protein McpC</fullName>
    </submittedName>
</protein>
<dbReference type="Gene3D" id="6.10.340.10">
    <property type="match status" value="1"/>
</dbReference>
<dbReference type="RefSeq" id="WP_079441424.1">
    <property type="nucleotide sequence ID" value="NZ_MZGT01000062.1"/>
</dbReference>
<feature type="coiled-coil region" evidence="4">
    <location>
        <begin position="71"/>
        <end position="98"/>
    </location>
</feature>
<evidence type="ECO:0000259" key="6">
    <source>
        <dbReference type="PROSITE" id="PS50111"/>
    </source>
</evidence>
<feature type="transmembrane region" description="Helical" evidence="5">
    <location>
        <begin position="192"/>
        <end position="214"/>
    </location>
</feature>
<comment type="similarity">
    <text evidence="2">Belongs to the methyl-accepting chemotaxis (MCP) protein family.</text>
</comment>
<evidence type="ECO:0000313" key="8">
    <source>
        <dbReference type="EMBL" id="OPJ58648.1"/>
    </source>
</evidence>
<evidence type="ECO:0000256" key="5">
    <source>
        <dbReference type="SAM" id="Phobius"/>
    </source>
</evidence>
<name>A0A1V4IF66_9CLOT</name>
<evidence type="ECO:0000256" key="2">
    <source>
        <dbReference type="ARBA" id="ARBA00029447"/>
    </source>
</evidence>
<dbReference type="EMBL" id="MZGT01000062">
    <property type="protein sequence ID" value="OPJ58648.1"/>
    <property type="molecule type" value="Genomic_DNA"/>
</dbReference>
<keyword evidence="9" id="KW-1185">Reference proteome</keyword>
<evidence type="ECO:0000259" key="7">
    <source>
        <dbReference type="PROSITE" id="PS50885"/>
    </source>
</evidence>
<dbReference type="GO" id="GO:0016020">
    <property type="term" value="C:membrane"/>
    <property type="evidence" value="ECO:0007669"/>
    <property type="project" value="InterPro"/>
</dbReference>
<keyword evidence="5" id="KW-0812">Transmembrane</keyword>
<evidence type="ECO:0000256" key="4">
    <source>
        <dbReference type="SAM" id="Coils"/>
    </source>
</evidence>
<organism evidence="8 9">
    <name type="scientific">Clostridium chromiireducens</name>
    <dbReference type="NCBI Taxonomy" id="225345"/>
    <lineage>
        <taxon>Bacteria</taxon>
        <taxon>Bacillati</taxon>
        <taxon>Bacillota</taxon>
        <taxon>Clostridia</taxon>
        <taxon>Eubacteriales</taxon>
        <taxon>Clostridiaceae</taxon>
        <taxon>Clostridium</taxon>
    </lineage>
</organism>
<gene>
    <name evidence="8" type="primary">mcpC_3</name>
    <name evidence="8" type="ORF">CLCHR_37670</name>
</gene>
<proteinExistence type="inferred from homology"/>
<evidence type="ECO:0000313" key="9">
    <source>
        <dbReference type="Proteomes" id="UP000191056"/>
    </source>
</evidence>
<dbReference type="Pfam" id="PF00015">
    <property type="entry name" value="MCPsignal"/>
    <property type="match status" value="1"/>
</dbReference>
<keyword evidence="1 3" id="KW-0807">Transducer</keyword>
<evidence type="ECO:0000256" key="3">
    <source>
        <dbReference type="PROSITE-ProRule" id="PRU00284"/>
    </source>
</evidence>
<dbReference type="PANTHER" id="PTHR32089">
    <property type="entry name" value="METHYL-ACCEPTING CHEMOTAXIS PROTEIN MCPB"/>
    <property type="match status" value="1"/>
</dbReference>
<dbReference type="SUPFAM" id="SSF58104">
    <property type="entry name" value="Methyl-accepting chemotaxis protein (MCP) signaling domain"/>
    <property type="match status" value="1"/>
</dbReference>
<reference evidence="8 9" key="1">
    <citation type="submission" date="2017-03" db="EMBL/GenBank/DDBJ databases">
        <title>Genome sequence of Clostridium chromiireducens DSM 23318.</title>
        <authorList>
            <person name="Poehlein A."/>
            <person name="Daniel R."/>
        </authorList>
    </citation>
    <scope>NUCLEOTIDE SEQUENCE [LARGE SCALE GENOMIC DNA]</scope>
    <source>
        <strain evidence="8 9">DSM 23318</strain>
    </source>
</reference>
<dbReference type="PANTHER" id="PTHR32089:SF112">
    <property type="entry name" value="LYSOZYME-LIKE PROTEIN-RELATED"/>
    <property type="match status" value="1"/>
</dbReference>
<dbReference type="STRING" id="225345.CLCHR_37670"/>
<dbReference type="InterPro" id="IPR003660">
    <property type="entry name" value="HAMP_dom"/>
</dbReference>
<evidence type="ECO:0000256" key="1">
    <source>
        <dbReference type="ARBA" id="ARBA00023224"/>
    </source>
</evidence>
<keyword evidence="5" id="KW-1133">Transmembrane helix</keyword>
<dbReference type="PROSITE" id="PS50111">
    <property type="entry name" value="CHEMOTAXIS_TRANSDUC_2"/>
    <property type="match status" value="1"/>
</dbReference>
<sequence length="576" mass="64720">MIKDMKIKYKLFLLIIIFILGFSVFGFYTNKVITDTKINGYTYKQIIMGKDLISDILPPPEYIIESHLTALELLNEDDKSKIEELAKYEEKLESYYNEHHELWVNDLPESEMKRIFVEDSYKSAEEYFNVLNNEFIPCIKNGDKENAKFILNNKLEELYNNHRNSIDKVVELANKNNLSIEESVNNKLKFDYIMSILIAFIIIIAVVAFCMYIIKSITSPLSFLKKHIQSISTGNLRGSIPDKWLDSKDELGDITRATNEMHNSLKEIVQAIMMETKNINDVITISSNNIIKITGNLEEASAVIEELSAEVEETAASTEEINAISEEIETAVEHISDKAQDGAISANKINSRASALKDGSVMLQRQATEAHSSIKQAMNEALDKIKSVEKIKMLTNAIFNISEQTNLLALNAAIESARAGEAGRGFSIVAEEIRKLAENSKITVNEIHNVVDIIFEAVNNLSDVSKQTLTYIETKVLDSYKESVLVGENYEKDALYIKNLVSDLSATSEELLASIKTITESLKEISTANNECSTGTSEVADKILNIKNNSNDVQIETENLKHGMKHLNSLVLKFSI</sequence>
<dbReference type="GO" id="GO:0007165">
    <property type="term" value="P:signal transduction"/>
    <property type="evidence" value="ECO:0007669"/>
    <property type="project" value="UniProtKB-KW"/>
</dbReference>
<feature type="coiled-coil region" evidence="4">
    <location>
        <begin position="290"/>
        <end position="317"/>
    </location>
</feature>
<dbReference type="Proteomes" id="UP000191056">
    <property type="component" value="Unassembled WGS sequence"/>
</dbReference>